<evidence type="ECO:0000259" key="9">
    <source>
        <dbReference type="PROSITE" id="PS51192"/>
    </source>
</evidence>
<dbReference type="Gene3D" id="3.40.50.300">
    <property type="entry name" value="P-loop containing nucleotide triphosphate hydrolases"/>
    <property type="match status" value="2"/>
</dbReference>
<evidence type="ECO:0000256" key="5">
    <source>
        <dbReference type="ARBA" id="ARBA00038437"/>
    </source>
</evidence>
<dbReference type="EMBL" id="BAABIA010000005">
    <property type="protein sequence ID" value="GAA5141706.1"/>
    <property type="molecule type" value="Genomic_DNA"/>
</dbReference>
<feature type="short sequence motif" description="Q motif" evidence="6">
    <location>
        <begin position="1"/>
        <end position="29"/>
    </location>
</feature>
<dbReference type="InterPro" id="IPR044742">
    <property type="entry name" value="DEAD/DEAH_RhlB"/>
</dbReference>
<evidence type="ECO:0000259" key="10">
    <source>
        <dbReference type="PROSITE" id="PS51194"/>
    </source>
</evidence>
<dbReference type="InterPro" id="IPR000629">
    <property type="entry name" value="RNA-helicase_DEAD-box_CS"/>
</dbReference>
<evidence type="ECO:0008006" key="14">
    <source>
        <dbReference type="Google" id="ProtNLM"/>
    </source>
</evidence>
<organism evidence="12 13">
    <name type="scientific">Prosthecobacter algae</name>
    <dbReference type="NCBI Taxonomy" id="1144682"/>
    <lineage>
        <taxon>Bacteria</taxon>
        <taxon>Pseudomonadati</taxon>
        <taxon>Verrucomicrobiota</taxon>
        <taxon>Verrucomicrobiia</taxon>
        <taxon>Verrucomicrobiales</taxon>
        <taxon>Verrucomicrobiaceae</taxon>
        <taxon>Prosthecobacter</taxon>
    </lineage>
</organism>
<feature type="domain" description="Helicase ATP-binding" evidence="9">
    <location>
        <begin position="32"/>
        <end position="208"/>
    </location>
</feature>
<dbReference type="Pfam" id="PF00270">
    <property type="entry name" value="DEAD"/>
    <property type="match status" value="1"/>
</dbReference>
<dbReference type="PROSITE" id="PS51194">
    <property type="entry name" value="HELICASE_CTER"/>
    <property type="match status" value="1"/>
</dbReference>
<name>A0ABP9PBK4_9BACT</name>
<gene>
    <name evidence="12" type="ORF">GCM10023213_26330</name>
</gene>
<feature type="domain" description="DEAD-box RNA helicase Q" evidence="11">
    <location>
        <begin position="1"/>
        <end position="29"/>
    </location>
</feature>
<sequence length="494" mass="52963">MPFKALGLDAKILQAIAEAGYTEPTPIQAAAIPPIIAGHDLIGIAQTGTGKTAAFTLPVLTCLANAQGEGQSKRGTKVLILAPTRELVVQIEENVLAYAKHLPLTIAKVFGGVGERPQINSLRNGCDIVIATPGRLIDLMGQGHGDFSGLKHLVLDEADRMLDMGFLPSIKRIVQKMPRKRQTLMFSATLSKEIEALTHEFQSHPKIVQIGRRSNPAETVTQLVYEVPVHLKPSLLSHLLKDDQMNMVLVFTRTKHGADRVARKLEQTGVRCATLHANRSQNQRLKALADFKSGEVRVLVATDIAARGIDVDGISHVVNFDFPMHAEDYVHRIGRTGRAQAIGDAISFISPEDQSSLKALERFINRGLIRKKAEGFDYNASAPPRSEEPPRYRDPRSQGRGGRPQGQDGQGGRGQGGQGGRSQGQGGQGGRPQGERPARGGQGGARDARGPGGPGQGGGQPRPARAQSSSGPASSQGESESGSKRSLWKRLSGR</sequence>
<dbReference type="SUPFAM" id="SSF52540">
    <property type="entry name" value="P-loop containing nucleoside triphosphate hydrolases"/>
    <property type="match status" value="1"/>
</dbReference>
<dbReference type="SMART" id="SM00487">
    <property type="entry name" value="DEXDc"/>
    <property type="match status" value="1"/>
</dbReference>
<dbReference type="Pfam" id="PF00271">
    <property type="entry name" value="Helicase_C"/>
    <property type="match status" value="1"/>
</dbReference>
<dbReference type="PANTHER" id="PTHR47959:SF13">
    <property type="entry name" value="ATP-DEPENDENT RNA HELICASE RHLE"/>
    <property type="match status" value="1"/>
</dbReference>
<feature type="compositionally biased region" description="Gly residues" evidence="8">
    <location>
        <begin position="440"/>
        <end position="460"/>
    </location>
</feature>
<evidence type="ECO:0000256" key="3">
    <source>
        <dbReference type="ARBA" id="ARBA00022806"/>
    </source>
</evidence>
<keyword evidence="4 7" id="KW-0067">ATP-binding</keyword>
<feature type="domain" description="Helicase C-terminal" evidence="10">
    <location>
        <begin position="239"/>
        <end position="384"/>
    </location>
</feature>
<evidence type="ECO:0000313" key="13">
    <source>
        <dbReference type="Proteomes" id="UP001499852"/>
    </source>
</evidence>
<dbReference type="InterPro" id="IPR014014">
    <property type="entry name" value="RNA_helicase_DEAD_Q_motif"/>
</dbReference>
<dbReference type="CDD" id="cd00268">
    <property type="entry name" value="DEADc"/>
    <property type="match status" value="1"/>
</dbReference>
<evidence type="ECO:0000256" key="6">
    <source>
        <dbReference type="PROSITE-ProRule" id="PRU00552"/>
    </source>
</evidence>
<dbReference type="CDD" id="cd18787">
    <property type="entry name" value="SF2_C_DEAD"/>
    <property type="match status" value="1"/>
</dbReference>
<evidence type="ECO:0000313" key="12">
    <source>
        <dbReference type="EMBL" id="GAA5141706.1"/>
    </source>
</evidence>
<evidence type="ECO:0000256" key="2">
    <source>
        <dbReference type="ARBA" id="ARBA00022801"/>
    </source>
</evidence>
<feature type="compositionally biased region" description="Gly residues" evidence="8">
    <location>
        <begin position="399"/>
        <end position="432"/>
    </location>
</feature>
<dbReference type="InterPro" id="IPR011545">
    <property type="entry name" value="DEAD/DEAH_box_helicase_dom"/>
</dbReference>
<dbReference type="PROSITE" id="PS51195">
    <property type="entry name" value="Q_MOTIF"/>
    <property type="match status" value="1"/>
</dbReference>
<dbReference type="RefSeq" id="WP_345736835.1">
    <property type="nucleotide sequence ID" value="NZ_BAABIA010000005.1"/>
</dbReference>
<reference evidence="13" key="1">
    <citation type="journal article" date="2019" name="Int. J. Syst. Evol. Microbiol.">
        <title>The Global Catalogue of Microorganisms (GCM) 10K type strain sequencing project: providing services to taxonomists for standard genome sequencing and annotation.</title>
        <authorList>
            <consortium name="The Broad Institute Genomics Platform"/>
            <consortium name="The Broad Institute Genome Sequencing Center for Infectious Disease"/>
            <person name="Wu L."/>
            <person name="Ma J."/>
        </authorList>
    </citation>
    <scope>NUCLEOTIDE SEQUENCE [LARGE SCALE GENOMIC DNA]</scope>
    <source>
        <strain evidence="13">JCM 18053</strain>
    </source>
</reference>
<dbReference type="SMART" id="SM00490">
    <property type="entry name" value="HELICc"/>
    <property type="match status" value="1"/>
</dbReference>
<dbReference type="PROSITE" id="PS00039">
    <property type="entry name" value="DEAD_ATP_HELICASE"/>
    <property type="match status" value="1"/>
</dbReference>
<feature type="compositionally biased region" description="Basic and acidic residues" evidence="8">
    <location>
        <begin position="385"/>
        <end position="397"/>
    </location>
</feature>
<accession>A0ABP9PBK4</accession>
<evidence type="ECO:0000256" key="8">
    <source>
        <dbReference type="SAM" id="MobiDB-lite"/>
    </source>
</evidence>
<dbReference type="InterPro" id="IPR027417">
    <property type="entry name" value="P-loop_NTPase"/>
</dbReference>
<protein>
    <recommendedName>
        <fullName evidence="14">ATP-dependent RNA helicase RhlE</fullName>
    </recommendedName>
</protein>
<evidence type="ECO:0000256" key="4">
    <source>
        <dbReference type="ARBA" id="ARBA00022840"/>
    </source>
</evidence>
<keyword evidence="1 7" id="KW-0547">Nucleotide-binding</keyword>
<feature type="compositionally biased region" description="Low complexity" evidence="8">
    <location>
        <begin position="461"/>
        <end position="480"/>
    </location>
</feature>
<keyword evidence="2 7" id="KW-0378">Hydrolase</keyword>
<dbReference type="PANTHER" id="PTHR47959">
    <property type="entry name" value="ATP-DEPENDENT RNA HELICASE RHLE-RELATED"/>
    <property type="match status" value="1"/>
</dbReference>
<dbReference type="PROSITE" id="PS51192">
    <property type="entry name" value="HELICASE_ATP_BIND_1"/>
    <property type="match status" value="1"/>
</dbReference>
<evidence type="ECO:0000256" key="7">
    <source>
        <dbReference type="RuleBase" id="RU000492"/>
    </source>
</evidence>
<feature type="region of interest" description="Disordered" evidence="8">
    <location>
        <begin position="375"/>
        <end position="494"/>
    </location>
</feature>
<comment type="caution">
    <text evidence="12">The sequence shown here is derived from an EMBL/GenBank/DDBJ whole genome shotgun (WGS) entry which is preliminary data.</text>
</comment>
<dbReference type="Proteomes" id="UP001499852">
    <property type="component" value="Unassembled WGS sequence"/>
</dbReference>
<dbReference type="InterPro" id="IPR014001">
    <property type="entry name" value="Helicase_ATP-bd"/>
</dbReference>
<comment type="similarity">
    <text evidence="5 7">Belongs to the DEAD box helicase family.</text>
</comment>
<dbReference type="InterPro" id="IPR050079">
    <property type="entry name" value="DEAD_box_RNA_helicase"/>
</dbReference>
<dbReference type="InterPro" id="IPR001650">
    <property type="entry name" value="Helicase_C-like"/>
</dbReference>
<evidence type="ECO:0000256" key="1">
    <source>
        <dbReference type="ARBA" id="ARBA00022741"/>
    </source>
</evidence>
<evidence type="ECO:0000259" key="11">
    <source>
        <dbReference type="PROSITE" id="PS51195"/>
    </source>
</evidence>
<keyword evidence="3 7" id="KW-0347">Helicase</keyword>
<keyword evidence="13" id="KW-1185">Reference proteome</keyword>
<proteinExistence type="inferred from homology"/>